<protein>
    <submittedName>
        <fullName evidence="3">GAF domain-containing protein</fullName>
    </submittedName>
</protein>
<dbReference type="AlphaFoldDB" id="A0A1G7ZHA8"/>
<dbReference type="SUPFAM" id="SSF103190">
    <property type="entry name" value="Sensory domain-like"/>
    <property type="match status" value="1"/>
</dbReference>
<dbReference type="SUPFAM" id="SSF55781">
    <property type="entry name" value="GAF domain-like"/>
    <property type="match status" value="1"/>
</dbReference>
<reference evidence="3 4" key="1">
    <citation type="submission" date="2016-10" db="EMBL/GenBank/DDBJ databases">
        <authorList>
            <person name="de Groot N.N."/>
        </authorList>
    </citation>
    <scope>NUCLEOTIDE SEQUENCE [LARGE SCALE GENOMIC DNA]</scope>
    <source>
        <strain evidence="3 4">DSM 5885</strain>
    </source>
</reference>
<dbReference type="OrthoDB" id="9772100at2"/>
<proteinExistence type="predicted"/>
<dbReference type="Gene3D" id="3.30.450.40">
    <property type="match status" value="1"/>
</dbReference>
<gene>
    <name evidence="3" type="ORF">SAMN05660652_01172</name>
</gene>
<evidence type="ECO:0000313" key="3">
    <source>
        <dbReference type="EMBL" id="SDH07995.1"/>
    </source>
</evidence>
<keyword evidence="1" id="KW-0472">Membrane</keyword>
<dbReference type="InterPro" id="IPR029151">
    <property type="entry name" value="Sensor-like_sf"/>
</dbReference>
<dbReference type="EMBL" id="FNCY01000003">
    <property type="protein sequence ID" value="SDH07995.1"/>
    <property type="molecule type" value="Genomic_DNA"/>
</dbReference>
<dbReference type="Gene3D" id="3.30.450.20">
    <property type="entry name" value="PAS domain"/>
    <property type="match status" value="1"/>
</dbReference>
<evidence type="ECO:0000313" key="4">
    <source>
        <dbReference type="Proteomes" id="UP000198607"/>
    </source>
</evidence>
<feature type="transmembrane region" description="Helical" evidence="1">
    <location>
        <begin position="14"/>
        <end position="34"/>
    </location>
</feature>
<feature type="transmembrane region" description="Helical" evidence="1">
    <location>
        <begin position="305"/>
        <end position="327"/>
    </location>
</feature>
<keyword evidence="1" id="KW-1133">Transmembrane helix</keyword>
<dbReference type="RefSeq" id="WP_091935173.1">
    <property type="nucleotide sequence ID" value="NZ_FNCY01000003.1"/>
</dbReference>
<dbReference type="STRING" id="83767.SAMN05660652_01172"/>
<keyword evidence="1" id="KW-0812">Transmembrane</keyword>
<feature type="domain" description="GAF" evidence="2">
    <location>
        <begin position="370"/>
        <end position="486"/>
    </location>
</feature>
<name>A0A1G7ZHA8_9RHOO</name>
<sequence>MERIDHFVTWRPGLTWSCAVASIIMATGLAALIGRDYWQNNRLSQLETSVERVGNTIMSQTISGTLMGAISLTGLTNDEIKSDGMSRTMPNTPKINRLFETICAAFDAEGVFVGDADAIIRASWNRNDAPVTGVNFTYRPYFHVAMQGTENVYAAVGTTMNQRTLYFAAPVFAQPTKTTPPIGVIIARTSLNRIDRILAGIPHIAVLISPQGVIFAANRQGWFGQIIGTLSPERLKAIRNFKQFGKLFEISEPTPLMLPTTHGIHSFEGKEYAVASTPIHWNDPLGDWSLVFMESLEETVSKQSILTAALLSGAITATIALLLITLLRSHYRQREASEKIRNYAQIQEAHARQKEVIATLSLQLQQSDNTEALARTFLSGAHTLLGILQGVLYAKDAGGKLQLVASYACETQPPARLDIGEGLVGQCALQQSRIMLEATDDVHWQIHSGLGEAPPSCVVICPIELNKNLVGVLEMALPERPSDDQEICIETMLPMLAMNLEIKIRHEAAYVSKQNEPHLTEDSA</sequence>
<evidence type="ECO:0000256" key="1">
    <source>
        <dbReference type="SAM" id="Phobius"/>
    </source>
</evidence>
<dbReference type="InterPro" id="IPR029016">
    <property type="entry name" value="GAF-like_dom_sf"/>
</dbReference>
<keyword evidence="4" id="KW-1185">Reference proteome</keyword>
<dbReference type="InterPro" id="IPR003018">
    <property type="entry name" value="GAF"/>
</dbReference>
<accession>A0A1G7ZHA8</accession>
<dbReference type="Pfam" id="PF13185">
    <property type="entry name" value="GAF_2"/>
    <property type="match status" value="1"/>
</dbReference>
<evidence type="ECO:0000259" key="2">
    <source>
        <dbReference type="Pfam" id="PF13185"/>
    </source>
</evidence>
<dbReference type="Proteomes" id="UP000198607">
    <property type="component" value="Unassembled WGS sequence"/>
</dbReference>
<organism evidence="3 4">
    <name type="scientific">Propionivibrio dicarboxylicus</name>
    <dbReference type="NCBI Taxonomy" id="83767"/>
    <lineage>
        <taxon>Bacteria</taxon>
        <taxon>Pseudomonadati</taxon>
        <taxon>Pseudomonadota</taxon>
        <taxon>Betaproteobacteria</taxon>
        <taxon>Rhodocyclales</taxon>
        <taxon>Rhodocyclaceae</taxon>
        <taxon>Propionivibrio</taxon>
    </lineage>
</organism>